<dbReference type="AlphaFoldDB" id="A0A2H1VH80"/>
<evidence type="ECO:0000313" key="3">
    <source>
        <dbReference type="EMBL" id="SOQ40195.1"/>
    </source>
</evidence>
<evidence type="ECO:0000256" key="1">
    <source>
        <dbReference type="SAM" id="MobiDB-lite"/>
    </source>
</evidence>
<reference evidence="3" key="1">
    <citation type="submission" date="2016-07" db="EMBL/GenBank/DDBJ databases">
        <authorList>
            <person name="Bretaudeau A."/>
        </authorList>
    </citation>
    <scope>NUCLEOTIDE SEQUENCE</scope>
    <source>
        <strain evidence="3">Rice</strain>
        <tissue evidence="3">Whole body</tissue>
    </source>
</reference>
<sequence length="199" mass="23103">MCNKNIPWNQTFATHQTTVLCHKPESFKLQSTYQGEPRSGYGDAKQSLPSIDTRNTRGATNGTVLLLLLAKLIQIPILGSRTYFPVILCMNSRTYEQQDRVVRTRSKNFELQGYRIKVLASSTPLDNLVILGIDFLTIVRFQGELHVMFSLYLYTYFFFINYTYTTVYSHKYMRRALLDSNHRDSQRRIAKGSQNREIP</sequence>
<feature type="transmembrane region" description="Helical" evidence="2">
    <location>
        <begin position="149"/>
        <end position="168"/>
    </location>
</feature>
<name>A0A2H1VH80_SPOFR</name>
<evidence type="ECO:0000256" key="2">
    <source>
        <dbReference type="SAM" id="Phobius"/>
    </source>
</evidence>
<protein>
    <submittedName>
        <fullName evidence="3">SFRICE_005093</fullName>
    </submittedName>
</protein>
<accession>A0A2H1VH80</accession>
<proteinExistence type="predicted"/>
<gene>
    <name evidence="3" type="ORF">SFRICE_005093</name>
</gene>
<dbReference type="EMBL" id="ODYU01002549">
    <property type="protein sequence ID" value="SOQ40195.1"/>
    <property type="molecule type" value="Genomic_DNA"/>
</dbReference>
<keyword evidence="2" id="KW-1133">Transmembrane helix</keyword>
<feature type="region of interest" description="Disordered" evidence="1">
    <location>
        <begin position="32"/>
        <end position="55"/>
    </location>
</feature>
<organism evidence="3">
    <name type="scientific">Spodoptera frugiperda</name>
    <name type="common">Fall armyworm</name>
    <dbReference type="NCBI Taxonomy" id="7108"/>
    <lineage>
        <taxon>Eukaryota</taxon>
        <taxon>Metazoa</taxon>
        <taxon>Ecdysozoa</taxon>
        <taxon>Arthropoda</taxon>
        <taxon>Hexapoda</taxon>
        <taxon>Insecta</taxon>
        <taxon>Pterygota</taxon>
        <taxon>Neoptera</taxon>
        <taxon>Endopterygota</taxon>
        <taxon>Lepidoptera</taxon>
        <taxon>Glossata</taxon>
        <taxon>Ditrysia</taxon>
        <taxon>Noctuoidea</taxon>
        <taxon>Noctuidae</taxon>
        <taxon>Amphipyrinae</taxon>
        <taxon>Spodoptera</taxon>
    </lineage>
</organism>
<keyword evidence="2" id="KW-0812">Transmembrane</keyword>
<keyword evidence="2" id="KW-0472">Membrane</keyword>